<dbReference type="InterPro" id="IPR026583">
    <property type="entry name" value="Glc_1-DH_arc"/>
</dbReference>
<keyword evidence="8 9" id="KW-0119">Carbohydrate metabolism</keyword>
<evidence type="ECO:0000313" key="35">
    <source>
        <dbReference type="Proteomes" id="UP000594632"/>
    </source>
</evidence>
<evidence type="ECO:0000313" key="34">
    <source>
        <dbReference type="Proteomes" id="UP000282269"/>
    </source>
</evidence>
<dbReference type="Proteomes" id="UP000273443">
    <property type="component" value="Chromosome"/>
</dbReference>
<evidence type="ECO:0000313" key="29">
    <source>
        <dbReference type="Proteomes" id="UP000269431"/>
    </source>
</evidence>
<comment type="catalytic activity">
    <reaction evidence="9">
        <text>D-glucose + NAD(+) = D-glucono-1,5-lactone + NADH + H(+)</text>
        <dbReference type="Rhea" id="RHEA:14293"/>
        <dbReference type="ChEBI" id="CHEBI:4167"/>
        <dbReference type="ChEBI" id="CHEBI:15378"/>
        <dbReference type="ChEBI" id="CHEBI:16217"/>
        <dbReference type="ChEBI" id="CHEBI:57540"/>
        <dbReference type="ChEBI" id="CHEBI:57945"/>
        <dbReference type="EC" id="1.1.1.47"/>
    </reaction>
</comment>
<dbReference type="EMBL" id="LT549890">
    <property type="protein sequence ID" value="SAI86846.1"/>
    <property type="molecule type" value="Genomic_DNA"/>
</dbReference>
<dbReference type="EMBL" id="CP033238">
    <property type="protein sequence ID" value="AZF75654.1"/>
    <property type="molecule type" value="Genomic_DNA"/>
</dbReference>
<keyword evidence="7 9" id="KW-0520">NAD</keyword>
<dbReference type="Proteomes" id="UP000267993">
    <property type="component" value="Chromosome"/>
</dbReference>
<dbReference type="EMBL" id="CP050869">
    <property type="protein sequence ID" value="QPG50304.1"/>
    <property type="molecule type" value="Genomic_DNA"/>
</dbReference>
<dbReference type="Proteomes" id="UP000282269">
    <property type="component" value="Chromosome"/>
</dbReference>
<feature type="binding site" evidence="9">
    <location>
        <position position="42"/>
    </location>
    <ligand>
        <name>substrate</name>
    </ligand>
</feature>
<dbReference type="OrthoDB" id="41394at2157"/>
<evidence type="ECO:0000259" key="10">
    <source>
        <dbReference type="Pfam" id="PF08240"/>
    </source>
</evidence>
<dbReference type="SMR" id="A0A0E3MFL2"/>
<dbReference type="EMBL" id="CP033235">
    <property type="protein sequence ID" value="AZF67790.1"/>
    <property type="molecule type" value="Genomic_DNA"/>
</dbReference>
<gene>
    <name evidence="9" type="primary">gdh</name>
    <name evidence="22" type="ORF">HFC64_11265</name>
    <name evidence="23" type="ORF">SSOP1_3292</name>
    <name evidence="14" type="ORF">SULA_0974</name>
    <name evidence="12" type="ORF">SULB_0976</name>
    <name evidence="13" type="ORF">SULC_0975</name>
    <name evidence="15" type="ORF">SULG_04780</name>
    <name evidence="16" type="ORF">SULH_04780</name>
    <name evidence="17" type="ORF">SULI_04780</name>
    <name evidence="18" type="ORF">SULM_04780</name>
    <name evidence="19" type="ORF">SULN_04780</name>
    <name evidence="20" type="ORF">SULO_04790</name>
    <name evidence="21" type="ORF">SULZ_05025</name>
</gene>
<reference evidence="24 25" key="1">
    <citation type="journal article" date="2015" name="Genome Announc.">
        <title>Complete Genome Sequence of Sulfolobus solfataricus Strain 98/2 and Evolved Derivatives.</title>
        <authorList>
            <person name="McCarthy S."/>
            <person name="Gradnigo J."/>
            <person name="Johnson T."/>
            <person name="Payne S."/>
            <person name="Lipzen A."/>
            <person name="Martin J."/>
            <person name="Schackwitz W."/>
            <person name="Moriyama E."/>
            <person name="Blum P."/>
        </authorList>
    </citation>
    <scope>NUCLEOTIDE SEQUENCE [LARGE SCALE GENOMIC DNA]</scope>
    <source>
        <strain evidence="24">98/2 SULC</strain>
        <strain evidence="12">SARC-B</strain>
        <strain evidence="13">SARC-C</strain>
        <strain evidence="14 26">SULA</strain>
        <strain evidence="25">SULB</strain>
    </source>
</reference>
<dbReference type="GO" id="GO:0070403">
    <property type="term" value="F:NAD+ binding"/>
    <property type="evidence" value="ECO:0007669"/>
    <property type="project" value="UniProtKB-UniRule"/>
</dbReference>
<feature type="binding site" evidence="9">
    <location>
        <position position="348"/>
    </location>
    <ligand>
        <name>NADP(+)</name>
        <dbReference type="ChEBI" id="CHEBI:58349"/>
    </ligand>
</feature>
<keyword evidence="5 9" id="KW-0521">NADP</keyword>
<comment type="cofactor">
    <cofactor evidence="1">
        <name>Zn(2+)</name>
        <dbReference type="ChEBI" id="CHEBI:29105"/>
    </cofactor>
</comment>
<feature type="binding site" evidence="9">
    <location>
        <position position="158"/>
    </location>
    <ligand>
        <name>substrate</name>
    </ligand>
</feature>
<feature type="binding site" evidence="9">
    <location>
        <begin position="274"/>
        <end position="276"/>
    </location>
    <ligand>
        <name>NADP(+)</name>
        <dbReference type="ChEBI" id="CHEBI:58349"/>
    </ligand>
</feature>
<feature type="binding site" evidence="9">
    <location>
        <begin position="302"/>
        <end position="304"/>
    </location>
    <ligand>
        <name>NADP(+)</name>
        <dbReference type="ChEBI" id="CHEBI:58349"/>
    </ligand>
</feature>
<comment type="similarity">
    <text evidence="9">Belongs to the zinc-containing alcohol dehydrogenase family. Glucose 1-dehydrogenase subfamily.</text>
</comment>
<evidence type="ECO:0000313" key="16">
    <source>
        <dbReference type="EMBL" id="AZF70410.1"/>
    </source>
</evidence>
<proteinExistence type="inferred from homology"/>
<evidence type="ECO:0000256" key="8">
    <source>
        <dbReference type="ARBA" id="ARBA00023277"/>
    </source>
</evidence>
<dbReference type="Proteomes" id="UP000269431">
    <property type="component" value="Chromosome"/>
</dbReference>
<comment type="function">
    <text evidence="9">Catalyzes the NAD(P)(+)-dependent oxidation of D-glucose to D-gluconate via gluconolactone. Can utilize both NAD(+) and NADP(+) as electron acceptor. Is involved in the degradation of glucose through a non-phosphorylative variant of the Entner-Doudoroff pathway.</text>
</comment>
<sequence>MKAIVVNPPNKGVHVKEINDIHRSLTADEVLVKTIANGICGTDRGIVSGLLKFSRPPNGKNDLVLGHENLGQVIDKGPEVHGLGKGDYVVSIVRRGCGKCSNCLAGRQDFCETGEFVEAGIRGLDGFMREFYIDNASYLVKIPDEIVDIAVLLEPLSNVVKAYSELMLVQRRMTWWCKDGSYNCRNVAIVGSGPIGLMFSLMFSIQGFNAFVLNKRDPFPIEAEIVEKSNAKFINTNKDRLPNTIDLLIDTSGYPSAFIPLMSRLNKNSAIILFGTTGGEKFEVNADLITYLVENNILLFGSVNASKKDFENGVNYLTIWKYRYPSVLNRMITRVIKPEQAPEVLYTKPKGEIKTVISWV</sequence>
<dbReference type="Pfam" id="PF08240">
    <property type="entry name" value="ADH_N"/>
    <property type="match status" value="1"/>
</dbReference>
<name>A0A0E3MFL2_SACSO</name>
<evidence type="ECO:0000313" key="17">
    <source>
        <dbReference type="EMBL" id="AZF73030.1"/>
    </source>
</evidence>
<evidence type="ECO:0000313" key="22">
    <source>
        <dbReference type="EMBL" id="QPG50304.1"/>
    </source>
</evidence>
<dbReference type="KEGG" id="ssoa:SULA_0974"/>
<evidence type="ECO:0000313" key="26">
    <source>
        <dbReference type="Proteomes" id="UP000033106"/>
    </source>
</evidence>
<dbReference type="GO" id="GO:0005536">
    <property type="term" value="F:D-glucose binding"/>
    <property type="evidence" value="ECO:0007669"/>
    <property type="project" value="UniProtKB-UniRule"/>
</dbReference>
<dbReference type="KEGG" id="ssof:SULC_0975"/>
<dbReference type="EMBL" id="CP033237">
    <property type="protein sequence ID" value="AZF73030.1"/>
    <property type="molecule type" value="Genomic_DNA"/>
</dbReference>
<evidence type="ECO:0000256" key="6">
    <source>
        <dbReference type="ARBA" id="ARBA00023002"/>
    </source>
</evidence>
<dbReference type="Proteomes" id="UP000033106">
    <property type="component" value="Chromosome"/>
</dbReference>
<dbReference type="SUPFAM" id="SSF50129">
    <property type="entry name" value="GroES-like"/>
    <property type="match status" value="1"/>
</dbReference>
<dbReference type="OMA" id="MCRNGRY"/>
<dbReference type="Gene3D" id="3.90.180.10">
    <property type="entry name" value="Medium-chain alcohol dehydrogenases, catalytic domain"/>
    <property type="match status" value="1"/>
</dbReference>
<dbReference type="EMBL" id="CP033241">
    <property type="protein sequence ID" value="AZF83508.1"/>
    <property type="molecule type" value="Genomic_DNA"/>
</dbReference>
<dbReference type="GO" id="GO:0008270">
    <property type="term" value="F:zinc ion binding"/>
    <property type="evidence" value="ECO:0007669"/>
    <property type="project" value="UniProtKB-UniRule"/>
</dbReference>
<evidence type="ECO:0000259" key="11">
    <source>
        <dbReference type="Pfam" id="PF16912"/>
    </source>
</evidence>
<reference evidence="13" key="5">
    <citation type="submission" date="2018-10" db="EMBL/GenBank/DDBJ databases">
        <authorList>
            <person name="McCarthy S."/>
            <person name="Gradnigo J."/>
            <person name="Johnson T."/>
            <person name="Payne S."/>
            <person name="Lipzen A."/>
            <person name="Schackwitz W."/>
            <person name="Martin J."/>
            <person name="Moriyama E."/>
            <person name="Blum P."/>
        </authorList>
    </citation>
    <scope>NUCLEOTIDE SEQUENCE</scope>
    <source>
        <strain evidence="12">SARC-B</strain>
        <strain evidence="13">SARC-C</strain>
        <strain evidence="14">SULA</strain>
    </source>
</reference>
<dbReference type="GeneID" id="1453220"/>
<dbReference type="Proteomes" id="UP000076770">
    <property type="component" value="Chromosome i"/>
</dbReference>
<evidence type="ECO:0000313" key="25">
    <source>
        <dbReference type="Proteomes" id="UP000033085"/>
    </source>
</evidence>
<reference evidence="27" key="3">
    <citation type="submission" date="2016-04" db="EMBL/GenBank/DDBJ databases">
        <authorList>
            <person name="Shah S.A."/>
            <person name="Garrett R.A."/>
        </authorList>
    </citation>
    <scope>NUCLEOTIDE SEQUENCE [LARGE SCALE GENOMIC DNA]</scope>
    <source>
        <strain evidence="27">ATCC 35091 / DSM 1616 / JCM 8930 / NBRC 15331 / P1</strain>
    </source>
</reference>
<dbReference type="EMBL" id="CP011056">
    <property type="protein sequence ID" value="AKA76022.1"/>
    <property type="molecule type" value="Genomic_DNA"/>
</dbReference>
<dbReference type="Gene3D" id="3.40.50.720">
    <property type="entry name" value="NAD(P)-binding Rossmann-like Domain"/>
    <property type="match status" value="1"/>
</dbReference>
<protein>
    <recommendedName>
        <fullName evidence="9">Glucose 1-dehydrogenase</fullName>
        <shortName evidence="9">GDH</shortName>
        <shortName evidence="9">GlcDH</shortName>
        <ecNumber evidence="9">1.1.1.47</ecNumber>
    </recommendedName>
</protein>
<feature type="binding site" evidence="9">
    <location>
        <position position="154"/>
    </location>
    <ligand>
        <name>substrate</name>
    </ligand>
</feature>
<feature type="domain" description="Glucose dehydrogenase C-terminal" evidence="11">
    <location>
        <begin position="148"/>
        <end position="357"/>
    </location>
</feature>
<feature type="binding site" evidence="9">
    <location>
        <position position="304"/>
    </location>
    <ligand>
        <name>substrate</name>
    </ligand>
</feature>
<keyword evidence="3 9" id="KW-0547">Nucleotide-binding</keyword>
<evidence type="ECO:0000256" key="2">
    <source>
        <dbReference type="ARBA" id="ARBA00022723"/>
    </source>
</evidence>
<dbReference type="PATRIC" id="fig|2287.6.peg.1032"/>
<dbReference type="GO" id="GO:0019595">
    <property type="term" value="P:non-phosphorylated glucose catabolic process"/>
    <property type="evidence" value="ECO:0007669"/>
    <property type="project" value="UniProtKB-UniRule"/>
</dbReference>
<feature type="domain" description="Alcohol dehydrogenase-like N-terminal" evidence="10">
    <location>
        <begin position="27"/>
        <end position="144"/>
    </location>
</feature>
<reference evidence="22 35" key="6">
    <citation type="journal article" date="2020" name="Nat. Commun.">
        <title>The structures of two archaeal type IV pili illuminate evolutionary relationships.</title>
        <authorList>
            <person name="Wang F."/>
            <person name="Baquero D.P."/>
            <person name="Su Z."/>
            <person name="Beltran L.C."/>
            <person name="Prangishvili D."/>
            <person name="Krupovic M."/>
            <person name="Egelman E.H."/>
        </authorList>
    </citation>
    <scope>NUCLEOTIDE SEQUENCE [LARGE SCALE GENOMIC DNA]</scope>
    <source>
        <strain evidence="22 35">POZ149</strain>
    </source>
</reference>
<dbReference type="EMBL" id="CP033239">
    <property type="protein sequence ID" value="AZF78262.1"/>
    <property type="molecule type" value="Genomic_DNA"/>
</dbReference>
<evidence type="ECO:0000256" key="3">
    <source>
        <dbReference type="ARBA" id="ARBA00022741"/>
    </source>
</evidence>
<evidence type="ECO:0000313" key="19">
    <source>
        <dbReference type="EMBL" id="AZF78262.1"/>
    </source>
</evidence>
<dbReference type="GeneID" id="44128920"/>
<dbReference type="RefSeq" id="WP_009991676.1">
    <property type="nucleotide sequence ID" value="NZ_CP011055.2"/>
</dbReference>
<dbReference type="CDD" id="cd08230">
    <property type="entry name" value="glucose_DH"/>
    <property type="match status" value="1"/>
</dbReference>
<keyword evidence="6 9" id="KW-0560">Oxidoreductase</keyword>
<evidence type="ECO:0000313" key="27">
    <source>
        <dbReference type="Proteomes" id="UP000076770"/>
    </source>
</evidence>
<feature type="binding site" evidence="9">
    <location>
        <position position="118"/>
    </location>
    <ligand>
        <name>substrate</name>
    </ligand>
</feature>
<evidence type="ECO:0000313" key="18">
    <source>
        <dbReference type="EMBL" id="AZF75654.1"/>
    </source>
</evidence>
<dbReference type="InterPro" id="IPR050129">
    <property type="entry name" value="Zn_alcohol_dh"/>
</dbReference>
<dbReference type="EMBL" id="CP033240">
    <property type="protein sequence ID" value="AZF80868.1"/>
    <property type="molecule type" value="Genomic_DNA"/>
</dbReference>
<evidence type="ECO:0000313" key="24">
    <source>
        <dbReference type="Proteomes" id="UP000033057"/>
    </source>
</evidence>
<evidence type="ECO:0000313" key="15">
    <source>
        <dbReference type="EMBL" id="AZF67790.1"/>
    </source>
</evidence>
<evidence type="ECO:0000313" key="32">
    <source>
        <dbReference type="Proteomes" id="UP000275843"/>
    </source>
</evidence>
<evidence type="ECO:0000256" key="4">
    <source>
        <dbReference type="ARBA" id="ARBA00022833"/>
    </source>
</evidence>
<dbReference type="GO" id="GO:0047936">
    <property type="term" value="F:glucose 1-dehydrogenase [NAD(P)+] activity"/>
    <property type="evidence" value="ECO:0007669"/>
    <property type="project" value="UniProtKB-UniRule"/>
</dbReference>
<evidence type="ECO:0000256" key="7">
    <source>
        <dbReference type="ARBA" id="ARBA00023027"/>
    </source>
</evidence>
<accession>A0A0E3MFL2</accession>
<evidence type="ECO:0000313" key="33">
    <source>
        <dbReference type="Proteomes" id="UP000278715"/>
    </source>
</evidence>
<dbReference type="InterPro" id="IPR031640">
    <property type="entry name" value="Glu_dehyd_C"/>
</dbReference>
<dbReference type="PANTHER" id="PTHR43401:SF2">
    <property type="entry name" value="L-THREONINE 3-DEHYDROGENASE"/>
    <property type="match status" value="1"/>
</dbReference>
<evidence type="ECO:0000313" key="21">
    <source>
        <dbReference type="EMBL" id="AZF83508.1"/>
    </source>
</evidence>
<keyword evidence="4 9" id="KW-0862">Zinc</keyword>
<dbReference type="Pfam" id="PF16912">
    <property type="entry name" value="Glu_dehyd_C"/>
    <property type="match status" value="1"/>
</dbReference>
<dbReference type="PANTHER" id="PTHR43401">
    <property type="entry name" value="L-THREONINE 3-DEHYDROGENASE"/>
    <property type="match status" value="1"/>
</dbReference>
<dbReference type="HAMAP" id="MF_02127">
    <property type="entry name" value="Glucose_DH"/>
    <property type="match status" value="1"/>
</dbReference>
<dbReference type="EC" id="1.1.1.47" evidence="9"/>
<dbReference type="Proteomes" id="UP000273194">
    <property type="component" value="Chromosome"/>
</dbReference>
<feature type="binding site" evidence="9">
    <location>
        <begin position="192"/>
        <end position="195"/>
    </location>
    <ligand>
        <name>NADP(+)</name>
        <dbReference type="ChEBI" id="CHEBI:58349"/>
    </ligand>
</feature>
<feature type="binding site" evidence="9">
    <location>
        <begin position="214"/>
        <end position="216"/>
    </location>
    <ligand>
        <name>NADP(+)</name>
        <dbReference type="ChEBI" id="CHEBI:58349"/>
    </ligand>
</feature>
<dbReference type="Proteomes" id="UP000278715">
    <property type="component" value="Chromosome"/>
</dbReference>
<evidence type="ECO:0000313" key="14">
    <source>
        <dbReference type="EMBL" id="AKA78715.1"/>
    </source>
</evidence>
<evidence type="ECO:0000313" key="28">
    <source>
        <dbReference type="Proteomes" id="UP000267993"/>
    </source>
</evidence>
<evidence type="ECO:0000313" key="20">
    <source>
        <dbReference type="EMBL" id="AZF80868.1"/>
    </source>
</evidence>
<evidence type="ECO:0000313" key="30">
    <source>
        <dbReference type="Proteomes" id="UP000273194"/>
    </source>
</evidence>
<comment type="catalytic activity">
    <reaction evidence="9">
        <text>D-glucose + NADP(+) = D-glucono-1,5-lactone + NADPH + H(+)</text>
        <dbReference type="Rhea" id="RHEA:14405"/>
        <dbReference type="ChEBI" id="CHEBI:4167"/>
        <dbReference type="ChEBI" id="CHEBI:15378"/>
        <dbReference type="ChEBI" id="CHEBI:16217"/>
        <dbReference type="ChEBI" id="CHEBI:57783"/>
        <dbReference type="ChEBI" id="CHEBI:58349"/>
        <dbReference type="EC" id="1.1.1.47"/>
    </reaction>
</comment>
<dbReference type="Proteomes" id="UP000033057">
    <property type="component" value="Chromosome"/>
</dbReference>
<dbReference type="GO" id="GO:0070401">
    <property type="term" value="F:NADP+ binding"/>
    <property type="evidence" value="ECO:0007669"/>
    <property type="project" value="UniProtKB-UniRule"/>
</dbReference>
<evidence type="ECO:0000313" key="23">
    <source>
        <dbReference type="EMBL" id="SAI86846.1"/>
    </source>
</evidence>
<reference evidence="23" key="2">
    <citation type="submission" date="2016-04" db="EMBL/GenBank/DDBJ databases">
        <authorList>
            <person name="Evans L.H."/>
            <person name="Alamgir A."/>
            <person name="Owens N."/>
            <person name="Weber N.D."/>
            <person name="Virtaneva K."/>
            <person name="Barbian K."/>
            <person name="Babar A."/>
            <person name="Rosenke K."/>
        </authorList>
    </citation>
    <scope>NUCLEOTIDE SEQUENCE</scope>
    <source>
        <strain evidence="23">P1</strain>
    </source>
</reference>
<evidence type="ECO:0000313" key="31">
    <source>
        <dbReference type="Proteomes" id="UP000273443"/>
    </source>
</evidence>
<evidence type="ECO:0000256" key="5">
    <source>
        <dbReference type="ARBA" id="ARBA00022857"/>
    </source>
</evidence>
<dbReference type="SUPFAM" id="SSF51735">
    <property type="entry name" value="NAD(P)-binding Rossmann-fold domains"/>
    <property type="match status" value="1"/>
</dbReference>
<comment type="caution">
    <text evidence="9">Lacks conserved residue(s) required for the propagation of feature annotation.</text>
</comment>
<dbReference type="GO" id="GO:0051262">
    <property type="term" value="P:protein tetramerization"/>
    <property type="evidence" value="ECO:0007669"/>
    <property type="project" value="UniProtKB-ARBA"/>
</dbReference>
<dbReference type="EMBL" id="CP011057">
    <property type="protein sequence ID" value="AKA78715.1"/>
    <property type="molecule type" value="Genomic_DNA"/>
</dbReference>
<evidence type="ECO:0000313" key="12">
    <source>
        <dbReference type="EMBL" id="AKA73323.1"/>
    </source>
</evidence>
<dbReference type="EMBL" id="CP011055">
    <property type="protein sequence ID" value="AKA73323.1"/>
    <property type="molecule type" value="Genomic_DNA"/>
</dbReference>
<dbReference type="InterPro" id="IPR036291">
    <property type="entry name" value="NAD(P)-bd_dom_sf"/>
</dbReference>
<dbReference type="KEGG" id="ssol:SULB_0976"/>
<dbReference type="InterPro" id="IPR013154">
    <property type="entry name" value="ADH-like_N"/>
</dbReference>
<keyword evidence="2 9" id="KW-0479">Metal-binding</keyword>
<dbReference type="EMBL" id="CP033236">
    <property type="protein sequence ID" value="AZF70410.1"/>
    <property type="molecule type" value="Genomic_DNA"/>
</dbReference>
<dbReference type="AlphaFoldDB" id="A0A0E3MFL2"/>
<evidence type="ECO:0000256" key="9">
    <source>
        <dbReference type="HAMAP-Rule" id="MF_02127"/>
    </source>
</evidence>
<dbReference type="Proteomes" id="UP000033085">
    <property type="component" value="Chromosome"/>
</dbReference>
<dbReference type="Proteomes" id="UP000594632">
    <property type="component" value="Chromosome"/>
</dbReference>
<dbReference type="Proteomes" id="UP000275843">
    <property type="component" value="Chromosome"/>
</dbReference>
<dbReference type="InterPro" id="IPR011032">
    <property type="entry name" value="GroES-like_sf"/>
</dbReference>
<evidence type="ECO:0000256" key="1">
    <source>
        <dbReference type="ARBA" id="ARBA00001947"/>
    </source>
</evidence>
<organism evidence="13 24">
    <name type="scientific">Saccharolobus solfataricus</name>
    <name type="common">Sulfolobus solfataricus</name>
    <dbReference type="NCBI Taxonomy" id="2287"/>
    <lineage>
        <taxon>Archaea</taxon>
        <taxon>Thermoproteota</taxon>
        <taxon>Thermoprotei</taxon>
        <taxon>Sulfolobales</taxon>
        <taxon>Sulfolobaceae</taxon>
        <taxon>Saccharolobus</taxon>
    </lineage>
</organism>
<reference evidence="28 29" key="4">
    <citation type="journal article" date="2018" name="Proc. Natl. Acad. Sci. U.S.A.">
        <title>Nonmutational mechanism of inheritance in the Archaeon Sulfolobus solfataricus.</title>
        <authorList>
            <person name="Payne S."/>
            <person name="McCarthy S."/>
            <person name="Johnson T."/>
            <person name="North E."/>
            <person name="Blum P."/>
        </authorList>
    </citation>
    <scope>NUCLEOTIDE SEQUENCE [LARGE SCALE GENOMIC DNA]</scope>
    <source>
        <strain evidence="16 28">SARC-H</strain>
        <strain evidence="17 32">SARC-I</strain>
        <strain evidence="19 33">SARC-N</strain>
        <strain evidence="20 34">SARC-O</strain>
        <strain evidence="21 29">SUL120</strain>
        <strain evidence="15 30">SULG</strain>
        <strain evidence="18 31">SULM</strain>
    </source>
</reference>
<evidence type="ECO:0000313" key="13">
    <source>
        <dbReference type="EMBL" id="AKA76022.1"/>
    </source>
</evidence>